<keyword evidence="6" id="KW-0136">Cellulose degradation</keyword>
<dbReference type="Pfam" id="PF00933">
    <property type="entry name" value="Glyco_hydro_3"/>
    <property type="match status" value="1"/>
</dbReference>
<evidence type="ECO:0000256" key="12">
    <source>
        <dbReference type="ARBA" id="ARBA00041279"/>
    </source>
</evidence>
<dbReference type="PROSITE" id="PS51820">
    <property type="entry name" value="PA14"/>
    <property type="match status" value="1"/>
</dbReference>
<evidence type="ECO:0000256" key="5">
    <source>
        <dbReference type="ARBA" id="ARBA00022801"/>
    </source>
</evidence>
<dbReference type="Gene3D" id="3.20.20.300">
    <property type="entry name" value="Glycoside hydrolase, family 3, N-terminal domain"/>
    <property type="match status" value="1"/>
</dbReference>
<dbReference type="SUPFAM" id="SSF52279">
    <property type="entry name" value="Beta-D-glucan exohydrolase, C-terminal domain"/>
    <property type="match status" value="1"/>
</dbReference>
<dbReference type="InterPro" id="IPR036962">
    <property type="entry name" value="Glyco_hydro_3_N_sf"/>
</dbReference>
<dbReference type="GO" id="GO:0008422">
    <property type="term" value="F:beta-glucosidase activity"/>
    <property type="evidence" value="ECO:0007669"/>
    <property type="project" value="UniProtKB-EC"/>
</dbReference>
<evidence type="ECO:0000256" key="10">
    <source>
        <dbReference type="ARBA" id="ARBA00023326"/>
    </source>
</evidence>
<evidence type="ECO:0000256" key="9">
    <source>
        <dbReference type="ARBA" id="ARBA00023295"/>
    </source>
</evidence>
<keyword evidence="17" id="KW-1185">Reference proteome</keyword>
<dbReference type="Pfam" id="PF07691">
    <property type="entry name" value="PA14"/>
    <property type="match status" value="1"/>
</dbReference>
<dbReference type="Gene3D" id="2.60.120.260">
    <property type="entry name" value="Galactose-binding domain-like"/>
    <property type="match status" value="1"/>
</dbReference>
<feature type="domain" description="PA14" evidence="15">
    <location>
        <begin position="397"/>
        <end position="552"/>
    </location>
</feature>
<keyword evidence="10" id="KW-0624">Polysaccharide degradation</keyword>
<accession>A0AA38W0H2</accession>
<dbReference type="Pfam" id="PF01915">
    <property type="entry name" value="Glyco_hydro_3_C"/>
    <property type="match status" value="1"/>
</dbReference>
<protein>
    <recommendedName>
        <fullName evidence="11">Probable beta-glucosidase I</fullName>
        <ecNumber evidence="4">3.2.1.21</ecNumber>
    </recommendedName>
    <alternativeName>
        <fullName evidence="12">Beta-D-glucoside glucohydrolase I</fullName>
    </alternativeName>
    <alternativeName>
        <fullName evidence="13">Cellobiase I</fullName>
    </alternativeName>
    <alternativeName>
        <fullName evidence="14">Gentiobiase I</fullName>
    </alternativeName>
</protein>
<dbReference type="SMART" id="SM00758">
    <property type="entry name" value="PA14"/>
    <property type="match status" value="1"/>
</dbReference>
<dbReference type="AlphaFoldDB" id="A0AA38W0H2"/>
<dbReference type="InterPro" id="IPR011658">
    <property type="entry name" value="PA14_dom"/>
</dbReference>
<dbReference type="PANTHER" id="PTHR42715:SF27">
    <property type="entry name" value="BETA-GLUCOSIDASE-RELATED"/>
    <property type="match status" value="1"/>
</dbReference>
<keyword evidence="5" id="KW-0378">Hydrolase</keyword>
<dbReference type="EC" id="3.2.1.21" evidence="4"/>
<evidence type="ECO:0000259" key="15">
    <source>
        <dbReference type="PROSITE" id="PS51820"/>
    </source>
</evidence>
<dbReference type="InterPro" id="IPR036881">
    <property type="entry name" value="Glyco_hydro_3_C_sf"/>
</dbReference>
<keyword evidence="9" id="KW-0326">Glycosidase</keyword>
<dbReference type="InterPro" id="IPR050288">
    <property type="entry name" value="Cellulose_deg_GH3"/>
</dbReference>
<reference evidence="16" key="1">
    <citation type="submission" date="2022-07" db="EMBL/GenBank/DDBJ databases">
        <title>Fungi with potential for degradation of polypropylene.</title>
        <authorList>
            <person name="Gostincar C."/>
        </authorList>
    </citation>
    <scope>NUCLEOTIDE SEQUENCE</scope>
    <source>
        <strain evidence="16">EXF-13308</strain>
    </source>
</reference>
<keyword evidence="7" id="KW-0325">Glycoprotein</keyword>
<dbReference type="GO" id="GO:0030245">
    <property type="term" value="P:cellulose catabolic process"/>
    <property type="evidence" value="ECO:0007669"/>
    <property type="project" value="UniProtKB-KW"/>
</dbReference>
<evidence type="ECO:0000313" key="16">
    <source>
        <dbReference type="EMBL" id="KAJ9157240.1"/>
    </source>
</evidence>
<dbReference type="Gene3D" id="3.40.50.1700">
    <property type="entry name" value="Glycoside hydrolase family 3 C-terminal domain"/>
    <property type="match status" value="1"/>
</dbReference>
<evidence type="ECO:0000256" key="11">
    <source>
        <dbReference type="ARBA" id="ARBA00039569"/>
    </source>
</evidence>
<comment type="pathway">
    <text evidence="2">Glycan metabolism; cellulose degradation.</text>
</comment>
<evidence type="ECO:0000256" key="13">
    <source>
        <dbReference type="ARBA" id="ARBA00041603"/>
    </source>
</evidence>
<dbReference type="FunFam" id="3.20.20.300:FF:000006">
    <property type="entry name" value="Beta-glucosidase H"/>
    <property type="match status" value="1"/>
</dbReference>
<dbReference type="InterPro" id="IPR017853">
    <property type="entry name" value="GH"/>
</dbReference>
<dbReference type="InterPro" id="IPR001764">
    <property type="entry name" value="Glyco_hydro_3_N"/>
</dbReference>
<organism evidence="16 17">
    <name type="scientific">Pleurostoma richardsiae</name>
    <dbReference type="NCBI Taxonomy" id="41990"/>
    <lineage>
        <taxon>Eukaryota</taxon>
        <taxon>Fungi</taxon>
        <taxon>Dikarya</taxon>
        <taxon>Ascomycota</taxon>
        <taxon>Pezizomycotina</taxon>
        <taxon>Sordariomycetes</taxon>
        <taxon>Sordariomycetidae</taxon>
        <taxon>Calosphaeriales</taxon>
        <taxon>Pleurostomataceae</taxon>
        <taxon>Pleurostoma</taxon>
    </lineage>
</organism>
<dbReference type="PRINTS" id="PR00133">
    <property type="entry name" value="GLHYDRLASE3"/>
</dbReference>
<evidence type="ECO:0000256" key="2">
    <source>
        <dbReference type="ARBA" id="ARBA00004987"/>
    </source>
</evidence>
<evidence type="ECO:0000256" key="7">
    <source>
        <dbReference type="ARBA" id="ARBA00023180"/>
    </source>
</evidence>
<comment type="catalytic activity">
    <reaction evidence="1">
        <text>Hydrolysis of terminal, non-reducing beta-D-glucosyl residues with release of beta-D-glucose.</text>
        <dbReference type="EC" id="3.2.1.21"/>
    </reaction>
</comment>
<evidence type="ECO:0000313" key="17">
    <source>
        <dbReference type="Proteomes" id="UP001174694"/>
    </source>
</evidence>
<evidence type="ECO:0000256" key="3">
    <source>
        <dbReference type="ARBA" id="ARBA00005336"/>
    </source>
</evidence>
<dbReference type="Proteomes" id="UP001174694">
    <property type="component" value="Unassembled WGS sequence"/>
</dbReference>
<keyword evidence="8" id="KW-0119">Carbohydrate metabolism</keyword>
<evidence type="ECO:0000256" key="4">
    <source>
        <dbReference type="ARBA" id="ARBA00012744"/>
    </source>
</evidence>
<comment type="similarity">
    <text evidence="3">Belongs to the glycosyl hydrolase 3 family.</text>
</comment>
<dbReference type="EMBL" id="JANBVO010000001">
    <property type="protein sequence ID" value="KAJ9157240.1"/>
    <property type="molecule type" value="Genomic_DNA"/>
</dbReference>
<dbReference type="PANTHER" id="PTHR42715">
    <property type="entry name" value="BETA-GLUCOSIDASE"/>
    <property type="match status" value="1"/>
</dbReference>
<evidence type="ECO:0000256" key="1">
    <source>
        <dbReference type="ARBA" id="ARBA00000448"/>
    </source>
</evidence>
<dbReference type="InterPro" id="IPR002772">
    <property type="entry name" value="Glyco_hydro_3_C"/>
</dbReference>
<proteinExistence type="inferred from homology"/>
<evidence type="ECO:0000256" key="6">
    <source>
        <dbReference type="ARBA" id="ARBA00023001"/>
    </source>
</evidence>
<dbReference type="InterPro" id="IPR037524">
    <property type="entry name" value="PA14/GLEYA"/>
</dbReference>
<sequence length="664" mass="72680">MKVATIDVESVLSQLTTNEKISLLSGSSFWHTTAIPRLGIPSLRMCDGPNGIRGVQHFNAVPASCLPCGTALGATWDQELVAAAGRLMGDEARVKGVHILLGPTVNIQRSPLGGRGFESYSEDPVLSGTLAAAQIRGTQSRSLAATIKHFVCNDLEHERKAVNVMVSERALREIYLLPFQIVLQESDPWALMTSYNKVNGIHASEDPKLLKQILYDEWGYRGMLMSNWFGTYSTSGAIKAGLDLEMPGPSTWRGFALRQALRCNKVTIDDVDARVRSVLRLVKHAVESGVPEMSLTEVGDVAAAMPVLRKLASSSIVLLKNEGRILPFQKDKKVAVIRPNVKIAVIHGGGSAIVTPSYAISPYEGIKRQVSSTLTYAKGADAHKQLPPMNGLLRTPSGKAGFLMKFYTEPPTSASRRLVDEVETDDTMVYLTDYRHELIADFLYYADLVAFFEPDVTGEYNFGLPVYGTGKLYVDGKMVVDNASRQTPGDSFWGAGTREEQGTIFLEAGRAYEIKVEFGTAPTQTKGGAWVYEHGRRWVAKAADQVVICVGLSEKWESEGFDRKDMDLPGFSDELTRRVASANLNTAVVIQSGTPVRMPWVDQVPAIIQAWYGGNEAGNAIADVLFGDVNPSGKLPLRFPVHLEDNPAFLKTIEYSCINCKRSQ</sequence>
<name>A0AA38W0H2_9PEZI</name>
<evidence type="ECO:0000256" key="14">
    <source>
        <dbReference type="ARBA" id="ARBA00041809"/>
    </source>
</evidence>
<comment type="caution">
    <text evidence="16">The sequence shown here is derived from an EMBL/GenBank/DDBJ whole genome shotgun (WGS) entry which is preliminary data.</text>
</comment>
<dbReference type="SUPFAM" id="SSF51445">
    <property type="entry name" value="(Trans)glycosidases"/>
    <property type="match status" value="1"/>
</dbReference>
<gene>
    <name evidence="16" type="ORF">NKR23_g674</name>
</gene>
<evidence type="ECO:0000256" key="8">
    <source>
        <dbReference type="ARBA" id="ARBA00023277"/>
    </source>
</evidence>